<feature type="region of interest" description="Disordered" evidence="1">
    <location>
        <begin position="62"/>
        <end position="98"/>
    </location>
</feature>
<protein>
    <submittedName>
        <fullName evidence="2">Uncharacterized protein</fullName>
    </submittedName>
</protein>
<evidence type="ECO:0000313" key="2">
    <source>
        <dbReference type="EMBL" id="EZA46925.1"/>
    </source>
</evidence>
<name>A0A026VTC2_OOCBI</name>
<accession>A0A026VTC2</accession>
<sequence>MIDDDIAVRRHFGPIIEPLQKIVDNSSTRAVKDESDVGIEAPPKREPYVELAVPRAPKFEKKNVIKSRVKRKRTDGSSDRESYESKRRRIGSSDAPDAPLITFTPRTVELAIKRKRMDDSPNRESYTLKRRRIGAVQPSLPTENVFETMDDSLRTQLGPLGQRYVGAVISRDNEIDHVFGVYVDQNGLM</sequence>
<feature type="non-terminal residue" evidence="2">
    <location>
        <position position="189"/>
    </location>
</feature>
<dbReference type="OMA" id="PPKREPY"/>
<feature type="compositionally biased region" description="Basic and acidic residues" evidence="1">
    <location>
        <begin position="74"/>
        <end position="85"/>
    </location>
</feature>
<proteinExistence type="predicted"/>
<dbReference type="Proteomes" id="UP000053097">
    <property type="component" value="Unassembled WGS sequence"/>
</dbReference>
<evidence type="ECO:0000313" key="3">
    <source>
        <dbReference type="Proteomes" id="UP000053097"/>
    </source>
</evidence>
<dbReference type="EMBL" id="KK108090">
    <property type="protein sequence ID" value="EZA46925.1"/>
    <property type="molecule type" value="Genomic_DNA"/>
</dbReference>
<keyword evidence="3" id="KW-1185">Reference proteome</keyword>
<evidence type="ECO:0000256" key="1">
    <source>
        <dbReference type="SAM" id="MobiDB-lite"/>
    </source>
</evidence>
<gene>
    <name evidence="2" type="ORF">X777_00696</name>
</gene>
<feature type="compositionally biased region" description="Basic residues" evidence="1">
    <location>
        <begin position="64"/>
        <end position="73"/>
    </location>
</feature>
<reference evidence="2 3" key="1">
    <citation type="journal article" date="2014" name="Curr. Biol.">
        <title>The genome of the clonal raider ant Cerapachys biroi.</title>
        <authorList>
            <person name="Oxley P.R."/>
            <person name="Ji L."/>
            <person name="Fetter-Pruneda I."/>
            <person name="McKenzie S.K."/>
            <person name="Li C."/>
            <person name="Hu H."/>
            <person name="Zhang G."/>
            <person name="Kronauer D.J."/>
        </authorList>
    </citation>
    <scope>NUCLEOTIDE SEQUENCE [LARGE SCALE GENOMIC DNA]</scope>
</reference>
<dbReference type="AlphaFoldDB" id="A0A026VTC2"/>
<organism evidence="2 3">
    <name type="scientific">Ooceraea biroi</name>
    <name type="common">Clonal raider ant</name>
    <name type="synonym">Cerapachys biroi</name>
    <dbReference type="NCBI Taxonomy" id="2015173"/>
    <lineage>
        <taxon>Eukaryota</taxon>
        <taxon>Metazoa</taxon>
        <taxon>Ecdysozoa</taxon>
        <taxon>Arthropoda</taxon>
        <taxon>Hexapoda</taxon>
        <taxon>Insecta</taxon>
        <taxon>Pterygota</taxon>
        <taxon>Neoptera</taxon>
        <taxon>Endopterygota</taxon>
        <taxon>Hymenoptera</taxon>
        <taxon>Apocrita</taxon>
        <taxon>Aculeata</taxon>
        <taxon>Formicoidea</taxon>
        <taxon>Formicidae</taxon>
        <taxon>Dorylinae</taxon>
        <taxon>Ooceraea</taxon>
    </lineage>
</organism>